<organism evidence="7">
    <name type="scientific">Culex pipiens</name>
    <name type="common">House mosquito</name>
    <dbReference type="NCBI Taxonomy" id="7175"/>
    <lineage>
        <taxon>Eukaryota</taxon>
        <taxon>Metazoa</taxon>
        <taxon>Ecdysozoa</taxon>
        <taxon>Arthropoda</taxon>
        <taxon>Hexapoda</taxon>
        <taxon>Insecta</taxon>
        <taxon>Pterygota</taxon>
        <taxon>Neoptera</taxon>
        <taxon>Endopterygota</taxon>
        <taxon>Diptera</taxon>
        <taxon>Nematocera</taxon>
        <taxon>Culicoidea</taxon>
        <taxon>Culicidae</taxon>
        <taxon>Culicinae</taxon>
        <taxon>Culicini</taxon>
        <taxon>Culex</taxon>
        <taxon>Culex</taxon>
    </lineage>
</organism>
<name>A0A8D8FV14_CULPI</name>
<dbReference type="GO" id="GO:0005737">
    <property type="term" value="C:cytoplasm"/>
    <property type="evidence" value="ECO:0007669"/>
    <property type="project" value="TreeGrafter"/>
</dbReference>
<dbReference type="Gene3D" id="2.60.40.790">
    <property type="match status" value="1"/>
</dbReference>
<dbReference type="GO" id="GO:0051082">
    <property type="term" value="F:unfolded protein binding"/>
    <property type="evidence" value="ECO:0007669"/>
    <property type="project" value="TreeGrafter"/>
</dbReference>
<dbReference type="GO" id="GO:0009408">
    <property type="term" value="P:response to heat"/>
    <property type="evidence" value="ECO:0007669"/>
    <property type="project" value="UniProtKB-ARBA"/>
</dbReference>
<dbReference type="SUPFAM" id="SSF49764">
    <property type="entry name" value="HSP20-like chaperones"/>
    <property type="match status" value="1"/>
</dbReference>
<proteinExistence type="inferred from homology"/>
<evidence type="ECO:0000256" key="3">
    <source>
        <dbReference type="PROSITE-ProRule" id="PRU00285"/>
    </source>
</evidence>
<dbReference type="GO" id="GO:0005634">
    <property type="term" value="C:nucleus"/>
    <property type="evidence" value="ECO:0007669"/>
    <property type="project" value="TreeGrafter"/>
</dbReference>
<evidence type="ECO:0000259" key="6">
    <source>
        <dbReference type="PROSITE" id="PS01031"/>
    </source>
</evidence>
<accession>A0A8D8FV14</accession>
<evidence type="ECO:0000256" key="5">
    <source>
        <dbReference type="SAM" id="MobiDB-lite"/>
    </source>
</evidence>
<dbReference type="EMBL" id="HBUE01097776">
    <property type="protein sequence ID" value="CAG6483793.1"/>
    <property type="molecule type" value="Transcribed_RNA"/>
</dbReference>
<comment type="similarity">
    <text evidence="1 3 4">Belongs to the small heat shock protein (HSP20) family.</text>
</comment>
<dbReference type="PANTHER" id="PTHR45640:SF34">
    <property type="entry name" value="PROTEIN LETHAL(2)ESSENTIAL FOR LIFE"/>
    <property type="match status" value="1"/>
</dbReference>
<dbReference type="PROSITE" id="PS01031">
    <property type="entry name" value="SHSP"/>
    <property type="match status" value="1"/>
</dbReference>
<feature type="domain" description="SHSP" evidence="6">
    <location>
        <begin position="59"/>
        <end position="172"/>
    </location>
</feature>
<dbReference type="InterPro" id="IPR055269">
    <property type="entry name" value="Alpha-crystallin/HSP_16"/>
</dbReference>
<dbReference type="Pfam" id="PF00011">
    <property type="entry name" value="HSP20"/>
    <property type="match status" value="1"/>
</dbReference>
<feature type="compositionally biased region" description="Polar residues" evidence="5">
    <location>
        <begin position="174"/>
        <end position="183"/>
    </location>
</feature>
<feature type="binding site" evidence="2">
    <location>
        <position position="109"/>
    </location>
    <ligand>
        <name>Zn(2+)</name>
        <dbReference type="ChEBI" id="CHEBI:29105"/>
        <label>1</label>
    </ligand>
</feature>
<dbReference type="InterPro" id="IPR008978">
    <property type="entry name" value="HSP20-like_chaperone"/>
</dbReference>
<protein>
    <submittedName>
        <fullName evidence="7">Protein lethal(2)essential for life</fullName>
    </submittedName>
</protein>
<sequence>MSPVPMLFRDWGMDPWWTTDFHRPGSCRFWDHHGFGGGLFDDSDLLRSRSMACQNRARFGRPWSFEPLSQELARIDKERFQVNLDVQQFGPHEISVKTVDDFIVVEGKHEERQDEHGFVSRQFVRRYQLPADYDPKDVVSSLSSDGILTVMAPPKLLPPPQKEGAGGRVERTIPVTQTGENDK</sequence>
<dbReference type="PRINTS" id="PR00299">
    <property type="entry name" value="ACRYSTALLIN"/>
</dbReference>
<dbReference type="PANTHER" id="PTHR45640">
    <property type="entry name" value="HEAT SHOCK PROTEIN HSP-12.2-RELATED"/>
    <property type="match status" value="1"/>
</dbReference>
<dbReference type="PIRSF" id="PIRSF036514">
    <property type="entry name" value="Sm_HSP_B1"/>
    <property type="match status" value="1"/>
</dbReference>
<feature type="binding site" evidence="2">
    <location>
        <position position="111"/>
    </location>
    <ligand>
        <name>Zn(2+)</name>
        <dbReference type="ChEBI" id="CHEBI:29105"/>
        <label>1</label>
    </ligand>
</feature>
<keyword evidence="2" id="KW-0862">Zinc</keyword>
<dbReference type="GO" id="GO:0046872">
    <property type="term" value="F:metal ion binding"/>
    <property type="evidence" value="ECO:0007669"/>
    <property type="project" value="UniProtKB-KW"/>
</dbReference>
<dbReference type="AlphaFoldDB" id="A0A8D8FV14"/>
<dbReference type="InterPro" id="IPR002068">
    <property type="entry name" value="A-crystallin/Hsp20_dom"/>
</dbReference>
<evidence type="ECO:0000313" key="7">
    <source>
        <dbReference type="EMBL" id="CAG6483793.1"/>
    </source>
</evidence>
<evidence type="ECO:0000256" key="4">
    <source>
        <dbReference type="RuleBase" id="RU003616"/>
    </source>
</evidence>
<keyword evidence="2" id="KW-0479">Metal-binding</keyword>
<dbReference type="CDD" id="cd06526">
    <property type="entry name" value="metazoan_ACD"/>
    <property type="match status" value="1"/>
</dbReference>
<dbReference type="InterPro" id="IPR001436">
    <property type="entry name" value="Alpha-crystallin/sHSP_animal"/>
</dbReference>
<feature type="binding site" evidence="2">
    <location>
        <position position="116"/>
    </location>
    <ligand>
        <name>Zn(2+)</name>
        <dbReference type="ChEBI" id="CHEBI:29105"/>
        <label>1</label>
    </ligand>
</feature>
<evidence type="ECO:0000256" key="2">
    <source>
        <dbReference type="PIRSR" id="PIRSR036514-1"/>
    </source>
</evidence>
<dbReference type="GO" id="GO:0042026">
    <property type="term" value="P:protein refolding"/>
    <property type="evidence" value="ECO:0007669"/>
    <property type="project" value="TreeGrafter"/>
</dbReference>
<feature type="region of interest" description="Disordered" evidence="5">
    <location>
        <begin position="150"/>
        <end position="183"/>
    </location>
</feature>
<evidence type="ECO:0000256" key="1">
    <source>
        <dbReference type="PIRNR" id="PIRNR036514"/>
    </source>
</evidence>
<reference evidence="7" key="1">
    <citation type="submission" date="2021-05" db="EMBL/GenBank/DDBJ databases">
        <authorList>
            <person name="Alioto T."/>
            <person name="Alioto T."/>
            <person name="Gomez Garrido J."/>
        </authorList>
    </citation>
    <scope>NUCLEOTIDE SEQUENCE</scope>
</reference>